<dbReference type="RefSeq" id="WP_163085925.1">
    <property type="nucleotide sequence ID" value="NZ_JAAAWN010000014.1"/>
</dbReference>
<dbReference type="Gene3D" id="3.40.30.10">
    <property type="entry name" value="Glutaredoxin"/>
    <property type="match status" value="1"/>
</dbReference>
<dbReference type="InterPro" id="IPR034330">
    <property type="entry name" value="GST_Zeta_C"/>
</dbReference>
<dbReference type="InterPro" id="IPR004045">
    <property type="entry name" value="Glutathione_S-Trfase_N"/>
</dbReference>
<dbReference type="GO" id="GO:0005737">
    <property type="term" value="C:cytoplasm"/>
    <property type="evidence" value="ECO:0007669"/>
    <property type="project" value="InterPro"/>
</dbReference>
<dbReference type="PANTHER" id="PTHR42673:SF21">
    <property type="entry name" value="GLUTATHIONE S-TRANSFERASE YFCF"/>
    <property type="match status" value="1"/>
</dbReference>
<dbReference type="FunFam" id="1.20.1050.10:FF:000010">
    <property type="entry name" value="Maleylacetoacetate isomerase isoform 1"/>
    <property type="match status" value="1"/>
</dbReference>
<dbReference type="PROSITE" id="PS50404">
    <property type="entry name" value="GST_NTER"/>
    <property type="match status" value="1"/>
</dbReference>
<dbReference type="GO" id="GO:0016034">
    <property type="term" value="F:maleylacetoacetate isomerase activity"/>
    <property type="evidence" value="ECO:0007669"/>
    <property type="project" value="UniProtKB-EC"/>
</dbReference>
<dbReference type="InterPro" id="IPR036282">
    <property type="entry name" value="Glutathione-S-Trfase_C_sf"/>
</dbReference>
<organism evidence="4 5">
    <name type="scientific">Alteromonas profundi</name>
    <dbReference type="NCBI Taxonomy" id="2696062"/>
    <lineage>
        <taxon>Bacteria</taxon>
        <taxon>Pseudomonadati</taxon>
        <taxon>Pseudomonadota</taxon>
        <taxon>Gammaproteobacteria</taxon>
        <taxon>Alteromonadales</taxon>
        <taxon>Alteromonadaceae</taxon>
        <taxon>Alteromonas/Salinimonas group</taxon>
        <taxon>Alteromonas</taxon>
    </lineage>
</organism>
<protein>
    <submittedName>
        <fullName evidence="4">Maleylacetoacetate isomerase</fullName>
        <ecNumber evidence="4">5.2.1.2</ecNumber>
    </submittedName>
</protein>
<evidence type="ECO:0000259" key="2">
    <source>
        <dbReference type="PROSITE" id="PS50404"/>
    </source>
</evidence>
<dbReference type="InterPro" id="IPR034333">
    <property type="entry name" value="GST_Zeta_N"/>
</dbReference>
<sequence>MSIKLYGYWRSTASYRVRIALNLKQIDYQYIPVHLVKNGGEQHSDSYASLNPAELVPTFVDDDEDIILNQSLAIIEYLDERFTGTAPLIPAHATERARVRALAQDIACDIQPVGNLRVLNALKTQYNADQKHVAKWAAHWIVQGFNGIEKRLQTQAGKYCFDFDVTIADVCLVPQAYNAKRFGVDMSAFPLISKIVDNCNKLDAFKRALPENQIDCESELCV</sequence>
<keyword evidence="5" id="KW-1185">Reference proteome</keyword>
<dbReference type="InterPro" id="IPR005955">
    <property type="entry name" value="GST_Zeta"/>
</dbReference>
<dbReference type="AlphaFoldDB" id="A0A7X5RLL6"/>
<accession>A0A7X5RLL6</accession>
<dbReference type="Proteomes" id="UP000470213">
    <property type="component" value="Unassembled WGS sequence"/>
</dbReference>
<dbReference type="SFLD" id="SFLDG00358">
    <property type="entry name" value="Main_(cytGST)"/>
    <property type="match status" value="1"/>
</dbReference>
<dbReference type="SFLD" id="SFLDS00019">
    <property type="entry name" value="Glutathione_Transferase_(cytos"/>
    <property type="match status" value="1"/>
</dbReference>
<evidence type="ECO:0000313" key="4">
    <source>
        <dbReference type="EMBL" id="NDV91846.1"/>
    </source>
</evidence>
<name>A0A7X5RLL6_9ALTE</name>
<dbReference type="InterPro" id="IPR036249">
    <property type="entry name" value="Thioredoxin-like_sf"/>
</dbReference>
<dbReference type="PANTHER" id="PTHR42673">
    <property type="entry name" value="MALEYLACETOACETATE ISOMERASE"/>
    <property type="match status" value="1"/>
</dbReference>
<feature type="domain" description="GST N-terminal" evidence="2">
    <location>
        <begin position="1"/>
        <end position="86"/>
    </location>
</feature>
<dbReference type="NCBIfam" id="TIGR01262">
    <property type="entry name" value="maiA"/>
    <property type="match status" value="1"/>
</dbReference>
<dbReference type="Pfam" id="PF13417">
    <property type="entry name" value="GST_N_3"/>
    <property type="match status" value="1"/>
</dbReference>
<comment type="caution">
    <text evidence="4">The sequence shown here is derived from an EMBL/GenBank/DDBJ whole genome shotgun (WGS) entry which is preliminary data.</text>
</comment>
<dbReference type="SUPFAM" id="SSF47616">
    <property type="entry name" value="GST C-terminal domain-like"/>
    <property type="match status" value="1"/>
</dbReference>
<dbReference type="CDD" id="cd03191">
    <property type="entry name" value="GST_C_Zeta"/>
    <property type="match status" value="1"/>
</dbReference>
<dbReference type="GO" id="GO:0006559">
    <property type="term" value="P:L-phenylalanine catabolic process"/>
    <property type="evidence" value="ECO:0007669"/>
    <property type="project" value="TreeGrafter"/>
</dbReference>
<evidence type="ECO:0000313" key="5">
    <source>
        <dbReference type="Proteomes" id="UP000470213"/>
    </source>
</evidence>
<comment type="similarity">
    <text evidence="1">Belongs to the GST superfamily. Zeta family.</text>
</comment>
<evidence type="ECO:0000259" key="3">
    <source>
        <dbReference type="PROSITE" id="PS50405"/>
    </source>
</evidence>
<dbReference type="GO" id="GO:0006749">
    <property type="term" value="P:glutathione metabolic process"/>
    <property type="evidence" value="ECO:0007669"/>
    <property type="project" value="TreeGrafter"/>
</dbReference>
<keyword evidence="4" id="KW-0413">Isomerase</keyword>
<dbReference type="EC" id="5.2.1.2" evidence="4"/>
<proteinExistence type="inferred from homology"/>
<reference evidence="4 5" key="1">
    <citation type="submission" date="2020-01" db="EMBL/GenBank/DDBJ databases">
        <authorList>
            <person name="Chen J."/>
            <person name="Zhu S."/>
            <person name="Yang J."/>
        </authorList>
    </citation>
    <scope>NUCLEOTIDE SEQUENCE [LARGE SCALE GENOMIC DNA]</scope>
    <source>
        <strain evidence="4 5">345S023</strain>
    </source>
</reference>
<dbReference type="InterPro" id="IPR010987">
    <property type="entry name" value="Glutathione-S-Trfase_C-like"/>
</dbReference>
<evidence type="ECO:0000256" key="1">
    <source>
        <dbReference type="ARBA" id="ARBA00010007"/>
    </source>
</evidence>
<feature type="domain" description="GST C-terminal" evidence="3">
    <location>
        <begin position="92"/>
        <end position="218"/>
    </location>
</feature>
<dbReference type="GO" id="GO:0004364">
    <property type="term" value="F:glutathione transferase activity"/>
    <property type="evidence" value="ECO:0007669"/>
    <property type="project" value="TreeGrafter"/>
</dbReference>
<dbReference type="CDD" id="cd03042">
    <property type="entry name" value="GST_N_Zeta"/>
    <property type="match status" value="1"/>
</dbReference>
<dbReference type="EMBL" id="JAAAWN010000014">
    <property type="protein sequence ID" value="NDV91846.1"/>
    <property type="molecule type" value="Genomic_DNA"/>
</dbReference>
<gene>
    <name evidence="4" type="primary">maiA</name>
    <name evidence="4" type="ORF">GTH32_11715</name>
</gene>
<dbReference type="SUPFAM" id="SSF52833">
    <property type="entry name" value="Thioredoxin-like"/>
    <property type="match status" value="1"/>
</dbReference>
<dbReference type="PROSITE" id="PS50405">
    <property type="entry name" value="GST_CTER"/>
    <property type="match status" value="1"/>
</dbReference>
<dbReference type="Gene3D" id="1.20.1050.10">
    <property type="match status" value="1"/>
</dbReference>
<dbReference type="InterPro" id="IPR040079">
    <property type="entry name" value="Glutathione_S-Trfase"/>
</dbReference>